<feature type="transmembrane region" description="Helical" evidence="1">
    <location>
        <begin position="23"/>
        <end position="40"/>
    </location>
</feature>
<comment type="caution">
    <text evidence="2">The sequence shown here is derived from an EMBL/GenBank/DDBJ whole genome shotgun (WGS) entry which is preliminary data.</text>
</comment>
<reference evidence="2 3" key="1">
    <citation type="submission" date="2015-01" db="EMBL/GenBank/DDBJ databases">
        <title>Genome Sequence of Magnetospirillum magnetotacticum Strain MS-1.</title>
        <authorList>
            <person name="Marinov G.K."/>
            <person name="Smalley M.D."/>
            <person name="DeSalvo G."/>
        </authorList>
    </citation>
    <scope>NUCLEOTIDE SEQUENCE [LARGE SCALE GENOMIC DNA]</scope>
    <source>
        <strain evidence="2 3">MS-1</strain>
    </source>
</reference>
<dbReference type="STRING" id="272627.CCC_00654"/>
<organism evidence="2 3">
    <name type="scientific">Paramagnetospirillum magnetotacticum MS-1</name>
    <dbReference type="NCBI Taxonomy" id="272627"/>
    <lineage>
        <taxon>Bacteria</taxon>
        <taxon>Pseudomonadati</taxon>
        <taxon>Pseudomonadota</taxon>
        <taxon>Alphaproteobacteria</taxon>
        <taxon>Rhodospirillales</taxon>
        <taxon>Magnetospirillaceae</taxon>
        <taxon>Paramagnetospirillum</taxon>
    </lineage>
</organism>
<name>A0A0C2YR59_PARME</name>
<dbReference type="AlphaFoldDB" id="A0A0C2YR59"/>
<sequence>MTLLGIVVLAGSGLCVMMDPVGWIGLAAAGVILVLGRGISEYYRKKLADDSAATARPSPMAYWTAVTLAGSGWLTVVTAVYDFVDSVLMSKNFERRLADMDYVLPLLATLLMGIGLIRLGGWLSRRSGAKPNSPSQN</sequence>
<evidence type="ECO:0000256" key="1">
    <source>
        <dbReference type="SAM" id="Phobius"/>
    </source>
</evidence>
<gene>
    <name evidence="2" type="ORF">CCC_00654</name>
</gene>
<dbReference type="EMBL" id="JXSL01000030">
    <property type="protein sequence ID" value="KIL97593.1"/>
    <property type="molecule type" value="Genomic_DNA"/>
</dbReference>
<evidence type="ECO:0000313" key="3">
    <source>
        <dbReference type="Proteomes" id="UP000031971"/>
    </source>
</evidence>
<feature type="transmembrane region" description="Helical" evidence="1">
    <location>
        <begin position="61"/>
        <end position="82"/>
    </location>
</feature>
<keyword evidence="1" id="KW-1133">Transmembrane helix</keyword>
<keyword evidence="3" id="KW-1185">Reference proteome</keyword>
<feature type="transmembrane region" description="Helical" evidence="1">
    <location>
        <begin position="102"/>
        <end position="123"/>
    </location>
</feature>
<dbReference type="Proteomes" id="UP000031971">
    <property type="component" value="Unassembled WGS sequence"/>
</dbReference>
<proteinExistence type="predicted"/>
<accession>A0A0C2YR59</accession>
<protein>
    <submittedName>
        <fullName evidence="2">Uncharacterized protein</fullName>
    </submittedName>
</protein>
<keyword evidence="1" id="KW-0812">Transmembrane</keyword>
<keyword evidence="1" id="KW-0472">Membrane</keyword>
<evidence type="ECO:0000313" key="2">
    <source>
        <dbReference type="EMBL" id="KIL97593.1"/>
    </source>
</evidence>